<dbReference type="EMBL" id="CAJVPS010036030">
    <property type="protein sequence ID" value="CAG8742500.1"/>
    <property type="molecule type" value="Genomic_DNA"/>
</dbReference>
<feature type="non-terminal residue" evidence="2">
    <location>
        <position position="143"/>
    </location>
</feature>
<comment type="caution">
    <text evidence="2">The sequence shown here is derived from an EMBL/GenBank/DDBJ whole genome shotgun (WGS) entry which is preliminary data.</text>
</comment>
<name>A0A9N9IPD0_9GLOM</name>
<accession>A0A9N9IPD0</accession>
<organism evidence="2 3">
    <name type="scientific">Ambispora leptoticha</name>
    <dbReference type="NCBI Taxonomy" id="144679"/>
    <lineage>
        <taxon>Eukaryota</taxon>
        <taxon>Fungi</taxon>
        <taxon>Fungi incertae sedis</taxon>
        <taxon>Mucoromycota</taxon>
        <taxon>Glomeromycotina</taxon>
        <taxon>Glomeromycetes</taxon>
        <taxon>Archaeosporales</taxon>
        <taxon>Ambisporaceae</taxon>
        <taxon>Ambispora</taxon>
    </lineage>
</organism>
<feature type="compositionally biased region" description="Polar residues" evidence="1">
    <location>
        <begin position="68"/>
        <end position="77"/>
    </location>
</feature>
<evidence type="ECO:0000313" key="3">
    <source>
        <dbReference type="Proteomes" id="UP000789508"/>
    </source>
</evidence>
<dbReference type="Proteomes" id="UP000789508">
    <property type="component" value="Unassembled WGS sequence"/>
</dbReference>
<feature type="region of interest" description="Disordered" evidence="1">
    <location>
        <begin position="66"/>
        <end position="143"/>
    </location>
</feature>
<feature type="compositionally biased region" description="Acidic residues" evidence="1">
    <location>
        <begin position="117"/>
        <end position="135"/>
    </location>
</feature>
<evidence type="ECO:0000313" key="2">
    <source>
        <dbReference type="EMBL" id="CAG8742500.1"/>
    </source>
</evidence>
<proteinExistence type="predicted"/>
<dbReference type="AlphaFoldDB" id="A0A9N9IPD0"/>
<sequence length="143" mass="16276">MSLSEEHSKRKTKKVQYNCPKCKGKYVDRRTQQEHITLANIEKSTKITKQSYTTKHKCEETLLPEFTQHYSAESDSGNDYLESNVSENDEDDNDPLPEFSKESEDSGDEYSNNNGSENDESDEQDSTTSENDEDSSNIGTDTL</sequence>
<gene>
    <name evidence="2" type="ORF">ALEPTO_LOCUS13004</name>
</gene>
<evidence type="ECO:0000256" key="1">
    <source>
        <dbReference type="SAM" id="MobiDB-lite"/>
    </source>
</evidence>
<feature type="non-terminal residue" evidence="2">
    <location>
        <position position="1"/>
    </location>
</feature>
<dbReference type="OrthoDB" id="10458556at2759"/>
<protein>
    <submittedName>
        <fullName evidence="2">4917_t:CDS:1</fullName>
    </submittedName>
</protein>
<reference evidence="2" key="1">
    <citation type="submission" date="2021-06" db="EMBL/GenBank/DDBJ databases">
        <authorList>
            <person name="Kallberg Y."/>
            <person name="Tangrot J."/>
            <person name="Rosling A."/>
        </authorList>
    </citation>
    <scope>NUCLEOTIDE SEQUENCE</scope>
    <source>
        <strain evidence="2">FL130A</strain>
    </source>
</reference>
<keyword evidence="3" id="KW-1185">Reference proteome</keyword>